<name>A0A7K0FLE4_9SPHI</name>
<reference evidence="1 2" key="1">
    <citation type="submission" date="2019-11" db="EMBL/GenBank/DDBJ databases">
        <authorList>
            <person name="Cheng Q."/>
            <person name="Yang Z."/>
        </authorList>
    </citation>
    <scope>NUCLEOTIDE SEQUENCE [LARGE SCALE GENOMIC DNA]</scope>
    <source>
        <strain evidence="1 2">HX-22-1</strain>
    </source>
</reference>
<dbReference type="EMBL" id="WKJI01000001">
    <property type="protein sequence ID" value="MRX46632.1"/>
    <property type="molecule type" value="Genomic_DNA"/>
</dbReference>
<proteinExistence type="predicted"/>
<gene>
    <name evidence="1" type="ORF">GJJ64_05485</name>
</gene>
<dbReference type="AlphaFoldDB" id="A0A7K0FLE4"/>
<comment type="caution">
    <text evidence="1">The sequence shown here is derived from an EMBL/GenBank/DDBJ whole genome shotgun (WGS) entry which is preliminary data.</text>
</comment>
<sequence length="348" mass="40839">MKFSKDKPEIIIFPDKKVASQIIWEEYKIKGDRISHHTIFQQLGDVLFTEDTLPDFIESFSFKGVGLNQFTSVEETIQLVENIKSIAPKELSIDTILFLAMFYDGFLKIVVVSKKTEQYLDKLIDVFIDLSARQVTTDYEFSVSEKTFERMTLEDKQAFIINETNMEGRMINKGEVMHYISDEFDVVLKGRKSNGKKVIRSGYDKKGVISLPERLSKRILSIVLEEIFEEHKKYNTKFYQMLSASEANLFELENRTKYKEYDLSNLALYNLTIRLVDYLKKLSLFEFQKDLYAFIYDFFICLNVLSPKEVLNSVDKYYAVKSILKDNDPNKMSRKRGKFQFFKSINKN</sequence>
<dbReference type="RefSeq" id="WP_154286703.1">
    <property type="nucleotide sequence ID" value="NZ_WKJI01000001.1"/>
</dbReference>
<keyword evidence="2" id="KW-1185">Reference proteome</keyword>
<dbReference type="Proteomes" id="UP000462931">
    <property type="component" value="Unassembled WGS sequence"/>
</dbReference>
<evidence type="ECO:0000313" key="1">
    <source>
        <dbReference type="EMBL" id="MRX46632.1"/>
    </source>
</evidence>
<organism evidence="1 2">
    <name type="scientific">Pedobacter puniceum</name>
    <dbReference type="NCBI Taxonomy" id="2666136"/>
    <lineage>
        <taxon>Bacteria</taxon>
        <taxon>Pseudomonadati</taxon>
        <taxon>Bacteroidota</taxon>
        <taxon>Sphingobacteriia</taxon>
        <taxon>Sphingobacteriales</taxon>
        <taxon>Sphingobacteriaceae</taxon>
        <taxon>Pedobacter</taxon>
    </lineage>
</organism>
<evidence type="ECO:0000313" key="2">
    <source>
        <dbReference type="Proteomes" id="UP000462931"/>
    </source>
</evidence>
<accession>A0A7K0FLE4</accession>
<protein>
    <submittedName>
        <fullName evidence="1">Uncharacterized protein</fullName>
    </submittedName>
</protein>